<evidence type="ECO:0008006" key="3">
    <source>
        <dbReference type="Google" id="ProtNLM"/>
    </source>
</evidence>
<name>A0A4Y9LYN4_9BRAD</name>
<evidence type="ECO:0000313" key="1">
    <source>
        <dbReference type="EMBL" id="TFV47953.1"/>
    </source>
</evidence>
<organism evidence="1 2">
    <name type="scientific">Bradyrhizobium niftali</name>
    <dbReference type="NCBI Taxonomy" id="2560055"/>
    <lineage>
        <taxon>Bacteria</taxon>
        <taxon>Pseudomonadati</taxon>
        <taxon>Pseudomonadota</taxon>
        <taxon>Alphaproteobacteria</taxon>
        <taxon>Hyphomicrobiales</taxon>
        <taxon>Nitrobacteraceae</taxon>
        <taxon>Bradyrhizobium</taxon>
    </lineage>
</organism>
<comment type="caution">
    <text evidence="1">The sequence shown here is derived from an EMBL/GenBank/DDBJ whole genome shotgun (WGS) entry which is preliminary data.</text>
</comment>
<dbReference type="RefSeq" id="WP_135174674.1">
    <property type="nucleotide sequence ID" value="NZ_SPQT01000006.1"/>
</dbReference>
<dbReference type="Proteomes" id="UP000297966">
    <property type="component" value="Unassembled WGS sequence"/>
</dbReference>
<dbReference type="EMBL" id="SPQT01000006">
    <property type="protein sequence ID" value="TFV47953.1"/>
    <property type="molecule type" value="Genomic_DNA"/>
</dbReference>
<dbReference type="AlphaFoldDB" id="A0A4Y9LYN4"/>
<proteinExistence type="predicted"/>
<evidence type="ECO:0000313" key="2">
    <source>
        <dbReference type="Proteomes" id="UP000297966"/>
    </source>
</evidence>
<accession>A0A4Y9LYN4</accession>
<gene>
    <name evidence="1" type="ORF">E4K65_14100</name>
</gene>
<sequence>MIMVKPRSRQPADVARAGRRSLVELAAEVSRAVDEGLAMQPGSVAVVLQEAPQVAQAAPAPATVPVHEAASVIVATPEPPGATTIDLIVDIAKEFQARALDDMKTGAHAALDYARDLAKPRLADATSEANGIATAESHLIEAIGTAAECRVVVLELMKVNAGATLEYARELGRARTLAELVELSSTHARQQCEVVLKQTELLRSLTQIMTKPGPG</sequence>
<reference evidence="1 2" key="1">
    <citation type="submission" date="2019-03" db="EMBL/GenBank/DDBJ databases">
        <title>Bradyrhizobium diversity isolated from nodules of Chamaecrista fasciculata.</title>
        <authorList>
            <person name="Klepa M.S."/>
            <person name="Urquiaga M.O."/>
            <person name="Hungria M."/>
            <person name="Delamuta J.R."/>
        </authorList>
    </citation>
    <scope>NUCLEOTIDE SEQUENCE [LARGE SCALE GENOMIC DNA]</scope>
    <source>
        <strain evidence="1 2">CNPSo 3448</strain>
    </source>
</reference>
<protein>
    <recommendedName>
        <fullName evidence="3">Phasin domain-containing protein</fullName>
    </recommendedName>
</protein>
<keyword evidence="2" id="KW-1185">Reference proteome</keyword>
<dbReference type="OrthoDB" id="8224209at2"/>